<comment type="caution">
    <text evidence="2">The sequence shown here is derived from an EMBL/GenBank/DDBJ whole genome shotgun (WGS) entry which is preliminary data.</text>
</comment>
<evidence type="ECO:0000313" key="3">
    <source>
        <dbReference type="Proteomes" id="UP000646484"/>
    </source>
</evidence>
<keyword evidence="3" id="KW-1185">Reference proteome</keyword>
<keyword evidence="1" id="KW-0812">Transmembrane</keyword>
<sequence length="232" mass="26210">MDTIVWILILLTAFNFLLKQTFWKPVATLVATGIAAVFVLLVWPYAIEQSKTQIADWLSDNQLMLDTSVILTLELSLQMAFCLLSVHVANFSPVKRRMMWAYRVLYRFPGVLILPVLFFGLTQTIFTFPGVSFELIAWLFALFIAVVVPLGRWFIKWLLPEAELRLELFFLTNALAAILGIIATVNGRTAVDGTTRVDWSAMSGCIGLFAVGAVVGWIVYVIKRKLTFKLKR</sequence>
<dbReference type="RefSeq" id="WP_186974841.1">
    <property type="nucleotide sequence ID" value="NZ_JACOOH010000001.1"/>
</dbReference>
<gene>
    <name evidence="2" type="ORF">H8S64_02685</name>
</gene>
<feature type="transmembrane region" description="Helical" evidence="1">
    <location>
        <begin position="67"/>
        <end position="92"/>
    </location>
</feature>
<accession>A0ABR7CWM4</accession>
<evidence type="ECO:0000256" key="1">
    <source>
        <dbReference type="SAM" id="Phobius"/>
    </source>
</evidence>
<feature type="transmembrane region" description="Helical" evidence="1">
    <location>
        <begin position="6"/>
        <end position="22"/>
    </location>
</feature>
<dbReference type="Proteomes" id="UP000646484">
    <property type="component" value="Unassembled WGS sequence"/>
</dbReference>
<reference evidence="2 3" key="1">
    <citation type="submission" date="2020-08" db="EMBL/GenBank/DDBJ databases">
        <title>Genome public.</title>
        <authorList>
            <person name="Liu C."/>
            <person name="Sun Q."/>
        </authorList>
    </citation>
    <scope>NUCLEOTIDE SEQUENCE [LARGE SCALE GENOMIC DNA]</scope>
    <source>
        <strain evidence="2 3">NSJ-56</strain>
    </source>
</reference>
<proteinExistence type="predicted"/>
<feature type="transmembrane region" description="Helical" evidence="1">
    <location>
        <begin position="135"/>
        <end position="155"/>
    </location>
</feature>
<protein>
    <submittedName>
        <fullName evidence="2">Uncharacterized protein</fullName>
    </submittedName>
</protein>
<organism evidence="2 3">
    <name type="scientific">Butyricimonas hominis</name>
    <dbReference type="NCBI Taxonomy" id="2763032"/>
    <lineage>
        <taxon>Bacteria</taxon>
        <taxon>Pseudomonadati</taxon>
        <taxon>Bacteroidota</taxon>
        <taxon>Bacteroidia</taxon>
        <taxon>Bacteroidales</taxon>
        <taxon>Odoribacteraceae</taxon>
        <taxon>Butyricimonas</taxon>
    </lineage>
</organism>
<keyword evidence="1" id="KW-0472">Membrane</keyword>
<feature type="transmembrane region" description="Helical" evidence="1">
    <location>
        <begin position="199"/>
        <end position="222"/>
    </location>
</feature>
<dbReference type="EMBL" id="JACOOH010000001">
    <property type="protein sequence ID" value="MBC5619999.1"/>
    <property type="molecule type" value="Genomic_DNA"/>
</dbReference>
<feature type="transmembrane region" description="Helical" evidence="1">
    <location>
        <begin position="167"/>
        <end position="187"/>
    </location>
</feature>
<feature type="transmembrane region" description="Helical" evidence="1">
    <location>
        <begin position="29"/>
        <end position="47"/>
    </location>
</feature>
<keyword evidence="1" id="KW-1133">Transmembrane helix</keyword>
<feature type="transmembrane region" description="Helical" evidence="1">
    <location>
        <begin position="104"/>
        <end position="129"/>
    </location>
</feature>
<evidence type="ECO:0000313" key="2">
    <source>
        <dbReference type="EMBL" id="MBC5619999.1"/>
    </source>
</evidence>
<name>A0ABR7CWM4_9BACT</name>